<dbReference type="Pfam" id="PF25907">
    <property type="entry name" value="DUF7962"/>
    <property type="match status" value="1"/>
</dbReference>
<organism evidence="4 5">
    <name type="scientific">Extremus antarcticus</name>
    <dbReference type="NCBI Taxonomy" id="702011"/>
    <lineage>
        <taxon>Eukaryota</taxon>
        <taxon>Fungi</taxon>
        <taxon>Dikarya</taxon>
        <taxon>Ascomycota</taxon>
        <taxon>Pezizomycotina</taxon>
        <taxon>Dothideomycetes</taxon>
        <taxon>Dothideomycetidae</taxon>
        <taxon>Mycosphaerellales</taxon>
        <taxon>Extremaceae</taxon>
        <taxon>Extremus</taxon>
    </lineage>
</organism>
<dbReference type="Proteomes" id="UP001271007">
    <property type="component" value="Unassembled WGS sequence"/>
</dbReference>
<evidence type="ECO:0000313" key="4">
    <source>
        <dbReference type="EMBL" id="KAK3046279.1"/>
    </source>
</evidence>
<gene>
    <name evidence="4" type="ORF">LTR09_012228</name>
</gene>
<feature type="compositionally biased region" description="Polar residues" evidence="1">
    <location>
        <begin position="11"/>
        <end position="20"/>
    </location>
</feature>
<reference evidence="4" key="1">
    <citation type="submission" date="2023-04" db="EMBL/GenBank/DDBJ databases">
        <title>Black Yeasts Isolated from many extreme environments.</title>
        <authorList>
            <person name="Coleine C."/>
            <person name="Stajich J.E."/>
            <person name="Selbmann L."/>
        </authorList>
    </citation>
    <scope>NUCLEOTIDE SEQUENCE</scope>
    <source>
        <strain evidence="4">CCFEE 5312</strain>
    </source>
</reference>
<proteinExistence type="predicted"/>
<dbReference type="InterPro" id="IPR058268">
    <property type="entry name" value="DUF7962"/>
</dbReference>
<dbReference type="InterPro" id="IPR004045">
    <property type="entry name" value="Glutathione_S-Trfase_N"/>
</dbReference>
<evidence type="ECO:0008006" key="6">
    <source>
        <dbReference type="Google" id="ProtNLM"/>
    </source>
</evidence>
<dbReference type="Gene3D" id="3.40.30.110">
    <property type="match status" value="2"/>
</dbReference>
<dbReference type="InterPro" id="IPR036249">
    <property type="entry name" value="Thioredoxin-like_sf"/>
</dbReference>
<dbReference type="Pfam" id="PF13417">
    <property type="entry name" value="GST_N_3"/>
    <property type="match status" value="1"/>
</dbReference>
<sequence length="396" mass="42826">MLKKNYKTERQNIQSSRTPTAAMTLDGLELKSSHSQLHCSGLAQILTLLSAAIAGNGSIDVTLDLMSHAYINPPWRPKSSTTTTASLPHHCFLTPTNLELPVFSPYAQKTKLLLHTLGIQYQRVDQPPLIPRPDLEALGITFRRIPVLAVGKDVYCDSSLIFDVLLNHGLSNKQVQRAGPADKAWESWGAETFQDVLTIIPPSVLSETFVKDRQTVFPILARSDIGLLKASGLAELRSRMAFLEDSVLGQSSAGPFLGGKEVSVADMHILWAVRWALNDLGAGKEKGLGKEDFPRVWGAIEALPDVSKDASDIGGEEAKKIVEGGEYWAKEAGVDGGDPLGLGKGTKVVVESLDAAPNSHPQAGKLIGASKHEVVLELENGIHLHFPRQGYVVKKA</sequence>
<dbReference type="EMBL" id="JAWDJX010000102">
    <property type="protein sequence ID" value="KAK3046279.1"/>
    <property type="molecule type" value="Genomic_DNA"/>
</dbReference>
<name>A0AAJ0D519_9PEZI</name>
<evidence type="ECO:0000259" key="2">
    <source>
        <dbReference type="Pfam" id="PF13417"/>
    </source>
</evidence>
<feature type="region of interest" description="Disordered" evidence="1">
    <location>
        <begin position="1"/>
        <end position="20"/>
    </location>
</feature>
<feature type="domain" description="GST N-terminal" evidence="2">
    <location>
        <begin position="103"/>
        <end position="166"/>
    </location>
</feature>
<accession>A0AAJ0D519</accession>
<feature type="compositionally biased region" description="Basic and acidic residues" evidence="1">
    <location>
        <begin position="1"/>
        <end position="10"/>
    </location>
</feature>
<dbReference type="AlphaFoldDB" id="A0AAJ0D519"/>
<protein>
    <recommendedName>
        <fullName evidence="6">GST N-terminal domain-containing protein</fullName>
    </recommendedName>
</protein>
<keyword evidence="5" id="KW-1185">Reference proteome</keyword>
<feature type="domain" description="DUF7962" evidence="3">
    <location>
        <begin position="205"/>
        <end position="309"/>
    </location>
</feature>
<evidence type="ECO:0000259" key="3">
    <source>
        <dbReference type="Pfam" id="PF25907"/>
    </source>
</evidence>
<comment type="caution">
    <text evidence="4">The sequence shown here is derived from an EMBL/GenBank/DDBJ whole genome shotgun (WGS) entry which is preliminary data.</text>
</comment>
<evidence type="ECO:0000313" key="5">
    <source>
        <dbReference type="Proteomes" id="UP001271007"/>
    </source>
</evidence>
<dbReference type="CDD" id="cd00570">
    <property type="entry name" value="GST_N_family"/>
    <property type="match status" value="1"/>
</dbReference>
<dbReference type="SUPFAM" id="SSF52833">
    <property type="entry name" value="Thioredoxin-like"/>
    <property type="match status" value="1"/>
</dbReference>
<evidence type="ECO:0000256" key="1">
    <source>
        <dbReference type="SAM" id="MobiDB-lite"/>
    </source>
</evidence>
<dbReference type="SUPFAM" id="SSF47616">
    <property type="entry name" value="GST C-terminal domain-like"/>
    <property type="match status" value="1"/>
</dbReference>
<dbReference type="InterPro" id="IPR036282">
    <property type="entry name" value="Glutathione-S-Trfase_C_sf"/>
</dbReference>